<evidence type="ECO:0000313" key="10">
    <source>
        <dbReference type="Proteomes" id="UP001169823"/>
    </source>
</evidence>
<proteinExistence type="inferred from homology"/>
<dbReference type="InterPro" id="IPR008189">
    <property type="entry name" value="rRNA_ssu_MeTfrase_I"/>
</dbReference>
<dbReference type="GO" id="GO:0070677">
    <property type="term" value="F:rRNA (cytosine-2'-O-)-methyltransferase activity"/>
    <property type="evidence" value="ECO:0007669"/>
    <property type="project" value="UniProtKB-UniRule"/>
</dbReference>
<dbReference type="EMBL" id="JAUOPJ010000006">
    <property type="protein sequence ID" value="MDO6457064.1"/>
    <property type="molecule type" value="Genomic_DNA"/>
</dbReference>
<dbReference type="RefSeq" id="WP_216046263.1">
    <property type="nucleotide sequence ID" value="NZ_JAHKPE010000040.1"/>
</dbReference>
<dbReference type="CDD" id="cd11648">
    <property type="entry name" value="RsmI"/>
    <property type="match status" value="1"/>
</dbReference>
<dbReference type="Pfam" id="PF23016">
    <property type="entry name" value="RsmI_C"/>
    <property type="match status" value="1"/>
</dbReference>
<dbReference type="FunFam" id="3.30.950.10:FF:000002">
    <property type="entry name" value="Ribosomal RNA small subunit methyltransferase I"/>
    <property type="match status" value="1"/>
</dbReference>
<dbReference type="Pfam" id="PF00590">
    <property type="entry name" value="TP_methylase"/>
    <property type="match status" value="1"/>
</dbReference>
<evidence type="ECO:0000313" key="9">
    <source>
        <dbReference type="EMBL" id="MDO6457064.1"/>
    </source>
</evidence>
<comment type="function">
    <text evidence="6">Catalyzes the 2'-O-methylation of the ribose of cytidine 1402 (C1402) in 16S rRNA.</text>
</comment>
<evidence type="ECO:0000259" key="8">
    <source>
        <dbReference type="Pfam" id="PF23016"/>
    </source>
</evidence>
<dbReference type="NCBIfam" id="TIGR00096">
    <property type="entry name" value="16S rRNA (cytidine(1402)-2'-O)-methyltransferase"/>
    <property type="match status" value="1"/>
</dbReference>
<evidence type="ECO:0000259" key="7">
    <source>
        <dbReference type="Pfam" id="PF00590"/>
    </source>
</evidence>
<evidence type="ECO:0000256" key="4">
    <source>
        <dbReference type="ARBA" id="ARBA00022679"/>
    </source>
</evidence>
<dbReference type="InterPro" id="IPR053910">
    <property type="entry name" value="RsmI_HTH"/>
</dbReference>
<evidence type="ECO:0000256" key="2">
    <source>
        <dbReference type="ARBA" id="ARBA00022552"/>
    </source>
</evidence>
<gene>
    <name evidence="6 9" type="primary">rsmI</name>
    <name evidence="9" type="ORF">Q4494_08255</name>
</gene>
<evidence type="ECO:0000256" key="1">
    <source>
        <dbReference type="ARBA" id="ARBA00022490"/>
    </source>
</evidence>
<comment type="similarity">
    <text evidence="6">Belongs to the methyltransferase superfamily. RsmI family.</text>
</comment>
<dbReference type="InterPro" id="IPR000878">
    <property type="entry name" value="4pyrrol_Mease"/>
</dbReference>
<dbReference type="PIRSF" id="PIRSF005917">
    <property type="entry name" value="MTase_YraL"/>
    <property type="match status" value="1"/>
</dbReference>
<evidence type="ECO:0000256" key="6">
    <source>
        <dbReference type="HAMAP-Rule" id="MF_01877"/>
    </source>
</evidence>
<comment type="caution">
    <text evidence="9">The sequence shown here is derived from an EMBL/GenBank/DDBJ whole genome shotgun (WGS) entry which is preliminary data.</text>
</comment>
<keyword evidence="5 6" id="KW-0949">S-adenosyl-L-methionine</keyword>
<keyword evidence="1 6" id="KW-0963">Cytoplasm</keyword>
<feature type="domain" description="Tetrapyrrole methylase" evidence="7">
    <location>
        <begin position="12"/>
        <end position="214"/>
    </location>
</feature>
<keyword evidence="4 6" id="KW-0808">Transferase</keyword>
<dbReference type="PANTHER" id="PTHR46111:SF1">
    <property type="entry name" value="RIBOSOMAL RNA SMALL SUBUNIT METHYLTRANSFERASE I"/>
    <property type="match status" value="1"/>
</dbReference>
<sequence>MTYQTKPLSAGLHFLATPIGNARDITLRALDILASADVLAAEDTRSLRKLMDIHGVPLNGRHIYPYHDHNGGQMRPRLIELMEEGKSVAYASEAGTPLVADPGFALCREALSRDIPVTSAPGPSAMIAALTISGLPSDRFLFAGFPPSSQGARLKFFSSFASVPATLGFYESPKRVHRTLGELCDTLGETRQAALCRELTKRFEEVRKGTLRELEESLRDAPVKGEIVLLIDRAERAEVSEADLETALAEALEAMTVKDAAADVAARYGLKKRDVYQMALAMKEG</sequence>
<dbReference type="EC" id="2.1.1.198" evidence="6"/>
<comment type="subcellular location">
    <subcellularLocation>
        <location evidence="6">Cytoplasm</location>
    </subcellularLocation>
</comment>
<evidence type="ECO:0000256" key="3">
    <source>
        <dbReference type="ARBA" id="ARBA00022603"/>
    </source>
</evidence>
<dbReference type="PANTHER" id="PTHR46111">
    <property type="entry name" value="RIBOSOMAL RNA SMALL SUBUNIT METHYLTRANSFERASE I"/>
    <property type="match status" value="1"/>
</dbReference>
<dbReference type="GO" id="GO:0005737">
    <property type="term" value="C:cytoplasm"/>
    <property type="evidence" value="ECO:0007669"/>
    <property type="project" value="UniProtKB-SubCell"/>
</dbReference>
<name>A0AAW7XS22_9RHOB</name>
<feature type="domain" description="RsmI HTH" evidence="8">
    <location>
        <begin position="239"/>
        <end position="283"/>
    </location>
</feature>
<reference evidence="9" key="1">
    <citation type="submission" date="2023-07" db="EMBL/GenBank/DDBJ databases">
        <title>Genome content predicts the carbon catabolic preferences of heterotrophic bacteria.</title>
        <authorList>
            <person name="Gralka M."/>
        </authorList>
    </citation>
    <scope>NUCLEOTIDE SEQUENCE</scope>
    <source>
        <strain evidence="9">I2M02</strain>
    </source>
</reference>
<organism evidence="9 10">
    <name type="scientific">Celeribacter halophilus</name>
    <dbReference type="NCBI Taxonomy" id="576117"/>
    <lineage>
        <taxon>Bacteria</taxon>
        <taxon>Pseudomonadati</taxon>
        <taxon>Pseudomonadota</taxon>
        <taxon>Alphaproteobacteria</taxon>
        <taxon>Rhodobacterales</taxon>
        <taxon>Roseobacteraceae</taxon>
        <taxon>Celeribacter</taxon>
    </lineage>
</organism>
<accession>A0AAW7XS22</accession>
<protein>
    <recommendedName>
        <fullName evidence="6">Ribosomal RNA small subunit methyltransferase I</fullName>
        <ecNumber evidence="6">2.1.1.198</ecNumber>
    </recommendedName>
    <alternativeName>
        <fullName evidence="6">16S rRNA 2'-O-ribose C1402 methyltransferase</fullName>
    </alternativeName>
    <alternativeName>
        <fullName evidence="6">rRNA (cytidine-2'-O-)-methyltransferase RsmI</fullName>
    </alternativeName>
</protein>
<keyword evidence="2 6" id="KW-0698">rRNA processing</keyword>
<dbReference type="Proteomes" id="UP001169823">
    <property type="component" value="Unassembled WGS sequence"/>
</dbReference>
<evidence type="ECO:0000256" key="5">
    <source>
        <dbReference type="ARBA" id="ARBA00022691"/>
    </source>
</evidence>
<dbReference type="AlphaFoldDB" id="A0AAW7XS22"/>
<comment type="catalytic activity">
    <reaction evidence="6">
        <text>cytidine(1402) in 16S rRNA + S-adenosyl-L-methionine = 2'-O-methylcytidine(1402) in 16S rRNA + S-adenosyl-L-homocysteine + H(+)</text>
        <dbReference type="Rhea" id="RHEA:42924"/>
        <dbReference type="Rhea" id="RHEA-COMP:10285"/>
        <dbReference type="Rhea" id="RHEA-COMP:10286"/>
        <dbReference type="ChEBI" id="CHEBI:15378"/>
        <dbReference type="ChEBI" id="CHEBI:57856"/>
        <dbReference type="ChEBI" id="CHEBI:59789"/>
        <dbReference type="ChEBI" id="CHEBI:74495"/>
        <dbReference type="ChEBI" id="CHEBI:82748"/>
        <dbReference type="EC" id="2.1.1.198"/>
    </reaction>
</comment>
<dbReference type="HAMAP" id="MF_01877">
    <property type="entry name" value="16SrRNA_methyltr_I"/>
    <property type="match status" value="1"/>
</dbReference>
<keyword evidence="3 6" id="KW-0489">Methyltransferase</keyword>